<dbReference type="KEGG" id="ccu:Ccur_00590"/>
<dbReference type="Pfam" id="PF10518">
    <property type="entry name" value="TAT_signal"/>
    <property type="match status" value="1"/>
</dbReference>
<name>C7MLI6_CRYCD</name>
<dbReference type="PANTHER" id="PTHR42988:SF2">
    <property type="entry name" value="CYCLIC NUCLEOTIDE PHOSPHODIESTERASE CBUA0032-RELATED"/>
    <property type="match status" value="1"/>
</dbReference>
<dbReference type="RefSeq" id="WP_012802481.1">
    <property type="nucleotide sequence ID" value="NC_013170.1"/>
</dbReference>
<evidence type="ECO:0000256" key="4">
    <source>
        <dbReference type="ARBA" id="ARBA00025742"/>
    </source>
</evidence>
<dbReference type="OrthoDB" id="1645838at2"/>
<evidence type="ECO:0000256" key="1">
    <source>
        <dbReference type="ARBA" id="ARBA00022723"/>
    </source>
</evidence>
<dbReference type="Pfam" id="PF00149">
    <property type="entry name" value="Metallophos"/>
    <property type="match status" value="1"/>
</dbReference>
<evidence type="ECO:0000256" key="3">
    <source>
        <dbReference type="ARBA" id="ARBA00023004"/>
    </source>
</evidence>
<dbReference type="GO" id="GO:0016787">
    <property type="term" value="F:hydrolase activity"/>
    <property type="evidence" value="ECO:0007669"/>
    <property type="project" value="UniProtKB-KW"/>
</dbReference>
<sequence length="343" mass="37677">MARNISRRGFLKGLAAAAGVATIPVLANIDPLAFGWGPAPAYADEVFNDPSQRGSLKSRFAVISDTHVTADNATYVNNLKQAFADLASIADQPEYIVVNGDLVNDGTTEEYDLFMSLAANAGIKRSSLKMVMGNHEQSTDDYGNELYEQRRATFMQYAGTSSVYYDTEVSSLHLIVVGPDLNPTNDWVNFKLSTDQLLWLDDLLQKDEDRGVVSYVFCHEPLQNTVKDTRITQWGYNNSIENDSALAQVIDAHKNTVLFSGHTHAYPDVARSAEGRLYVGTGSVAYAYPKGSSDTDASEAVESNGLMVSVYERCIRIQVRDFITGSWSDDLFYALPTTNASSK</sequence>
<evidence type="ECO:0000313" key="7">
    <source>
        <dbReference type="Proteomes" id="UP000000954"/>
    </source>
</evidence>
<dbReference type="InterPro" id="IPR019546">
    <property type="entry name" value="TAT_signal_bac_arc"/>
</dbReference>
<dbReference type="SUPFAM" id="SSF56300">
    <property type="entry name" value="Metallo-dependent phosphatases"/>
    <property type="match status" value="1"/>
</dbReference>
<organism evidence="6 7">
    <name type="scientific">Cryptobacterium curtum (strain ATCC 700683 / DSM 15641 / CCUG 43107 / 12-3)</name>
    <dbReference type="NCBI Taxonomy" id="469378"/>
    <lineage>
        <taxon>Bacteria</taxon>
        <taxon>Bacillati</taxon>
        <taxon>Actinomycetota</taxon>
        <taxon>Coriobacteriia</taxon>
        <taxon>Eggerthellales</taxon>
        <taxon>Eggerthellaceae</taxon>
        <taxon>Cryptobacterium</taxon>
    </lineage>
</organism>
<dbReference type="Proteomes" id="UP000000954">
    <property type="component" value="Chromosome"/>
</dbReference>
<dbReference type="STRING" id="469378.Ccur_00590"/>
<gene>
    <name evidence="6" type="ordered locus">Ccur_00590</name>
</gene>
<dbReference type="InterPro" id="IPR050884">
    <property type="entry name" value="CNP_phosphodiesterase-III"/>
</dbReference>
<dbReference type="EMBL" id="CP001682">
    <property type="protein sequence ID" value="ACU93792.1"/>
    <property type="molecule type" value="Genomic_DNA"/>
</dbReference>
<reference evidence="6 7" key="1">
    <citation type="journal article" date="2009" name="Stand. Genomic Sci.">
        <title>Complete genome sequence of Cryptobacterium curtum type strain (12-3).</title>
        <authorList>
            <person name="Mavrommatis K."/>
            <person name="Pukall R."/>
            <person name="Rohde C."/>
            <person name="Chen F."/>
            <person name="Sims D."/>
            <person name="Brettin T."/>
            <person name="Kuske C."/>
            <person name="Detter J.C."/>
            <person name="Han C."/>
            <person name="Lapidus A."/>
            <person name="Copeland A."/>
            <person name="Glavina Del Rio T."/>
            <person name="Nolan M."/>
            <person name="Lucas S."/>
            <person name="Tice H."/>
            <person name="Cheng J.F."/>
            <person name="Bruce D."/>
            <person name="Goodwin L."/>
            <person name="Pitluck S."/>
            <person name="Ovchinnikova G."/>
            <person name="Pati A."/>
            <person name="Ivanova N."/>
            <person name="Chen A."/>
            <person name="Palaniappan K."/>
            <person name="Chain P."/>
            <person name="D'haeseleer P."/>
            <person name="Goker M."/>
            <person name="Bristow J."/>
            <person name="Eisen J.A."/>
            <person name="Markowitz V."/>
            <person name="Hugenholtz P."/>
            <person name="Rohde M."/>
            <person name="Klenk H.P."/>
            <person name="Kyrpides N.C."/>
        </authorList>
    </citation>
    <scope>NUCLEOTIDE SEQUENCE [LARGE SCALE GENOMIC DNA]</scope>
    <source>
        <strain evidence="7">ATCC 700683 / DSM 15641 / 12-3</strain>
    </source>
</reference>
<accession>C7MLI6</accession>
<dbReference type="PANTHER" id="PTHR42988">
    <property type="entry name" value="PHOSPHOHYDROLASE"/>
    <property type="match status" value="1"/>
</dbReference>
<dbReference type="HOGENOM" id="CLU_054708_1_0_11"/>
<evidence type="ECO:0000256" key="2">
    <source>
        <dbReference type="ARBA" id="ARBA00022801"/>
    </source>
</evidence>
<comment type="similarity">
    <text evidence="4">Belongs to the cyclic nucleotide phosphodiesterase class-III family.</text>
</comment>
<dbReference type="InterPro" id="IPR006311">
    <property type="entry name" value="TAT_signal"/>
</dbReference>
<dbReference type="InterPro" id="IPR029052">
    <property type="entry name" value="Metallo-depent_PP-like"/>
</dbReference>
<dbReference type="eggNOG" id="COG1409">
    <property type="taxonomic scope" value="Bacteria"/>
</dbReference>
<dbReference type="Gene3D" id="3.60.21.10">
    <property type="match status" value="1"/>
</dbReference>
<protein>
    <submittedName>
        <fullName evidence="6">Predicted phosphohydrolase</fullName>
    </submittedName>
</protein>
<dbReference type="InterPro" id="IPR004843">
    <property type="entry name" value="Calcineurin-like_PHP"/>
</dbReference>
<evidence type="ECO:0000313" key="6">
    <source>
        <dbReference type="EMBL" id="ACU93792.1"/>
    </source>
</evidence>
<keyword evidence="3" id="KW-0408">Iron</keyword>
<dbReference type="NCBIfam" id="TIGR01409">
    <property type="entry name" value="TAT_signal_seq"/>
    <property type="match status" value="1"/>
</dbReference>
<keyword evidence="7" id="KW-1185">Reference proteome</keyword>
<evidence type="ECO:0000259" key="5">
    <source>
        <dbReference type="Pfam" id="PF00149"/>
    </source>
</evidence>
<proteinExistence type="inferred from homology"/>
<keyword evidence="2 6" id="KW-0378">Hydrolase</keyword>
<dbReference type="GO" id="GO:0046872">
    <property type="term" value="F:metal ion binding"/>
    <property type="evidence" value="ECO:0007669"/>
    <property type="project" value="UniProtKB-KW"/>
</dbReference>
<dbReference type="AlphaFoldDB" id="C7MLI6"/>
<feature type="domain" description="Calcineurin-like phosphoesterase" evidence="5">
    <location>
        <begin position="59"/>
        <end position="266"/>
    </location>
</feature>
<dbReference type="PROSITE" id="PS51318">
    <property type="entry name" value="TAT"/>
    <property type="match status" value="1"/>
</dbReference>
<keyword evidence="1" id="KW-0479">Metal-binding</keyword>